<reference evidence="2 3" key="1">
    <citation type="submission" date="2007-06" db="EMBL/GenBank/DDBJ databases">
        <authorList>
            <person name="Shimkets L."/>
            <person name="Ferriera S."/>
            <person name="Johnson J."/>
            <person name="Kravitz S."/>
            <person name="Beeson K."/>
            <person name="Sutton G."/>
            <person name="Rogers Y.-H."/>
            <person name="Friedman R."/>
            <person name="Frazier M."/>
            <person name="Venter J.C."/>
        </authorList>
    </citation>
    <scope>NUCLEOTIDE SEQUENCE [LARGE SCALE GENOMIC DNA]</scope>
    <source>
        <strain evidence="2 3">SIR-1</strain>
    </source>
</reference>
<comment type="caution">
    <text evidence="2">The sequence shown here is derived from an EMBL/GenBank/DDBJ whole genome shotgun (WGS) entry which is preliminary data.</text>
</comment>
<sequence>MAPRRQQRALALALAALAWVFALIVPSVAFAHEFRPAQLRVVELGEGAQAGSFELRLVSPPRSIEGVVEPGALQPRVPESCALRQEGPADAGRFRVECGPEGWVGPLGVDGLERHPVDVIVDLRYADGTRVTAVLGPAEPSLDVGGSQTEQPSNAAVFAPYLRIGVEHILGGFDHLLFVLGLVLLVTDRKALLWTVTAFTLAHSVTLAASTLALVRLPGPPVEAVIALSIVLLARELVLGHADDPNTRAAAREGLSWRQPWLVALVFGLLHGFGFAGALASVGVPEGAQAWALLAFNLGVELGQLAVVALLLALFAGLKHLATAQGWTEATKSRAARAPAWAMGTLAFAWTLERVLGFLT</sequence>
<evidence type="ECO:0000313" key="3">
    <source>
        <dbReference type="Proteomes" id="UP000005801"/>
    </source>
</evidence>
<feature type="transmembrane region" description="Helical" evidence="1">
    <location>
        <begin position="261"/>
        <end position="284"/>
    </location>
</feature>
<gene>
    <name evidence="2" type="ORF">PPSIR1_08506</name>
</gene>
<dbReference type="OrthoDB" id="9808870at2"/>
<dbReference type="eggNOG" id="COG2370">
    <property type="taxonomic scope" value="Bacteria"/>
</dbReference>
<evidence type="ECO:0000256" key="1">
    <source>
        <dbReference type="SAM" id="Phobius"/>
    </source>
</evidence>
<evidence type="ECO:0008006" key="4">
    <source>
        <dbReference type="Google" id="ProtNLM"/>
    </source>
</evidence>
<feature type="transmembrane region" description="Helical" evidence="1">
    <location>
        <begin position="290"/>
        <end position="318"/>
    </location>
</feature>
<dbReference type="EMBL" id="ABCS01000214">
    <property type="protein sequence ID" value="EDM73557.1"/>
    <property type="molecule type" value="Genomic_DNA"/>
</dbReference>
<evidence type="ECO:0000313" key="2">
    <source>
        <dbReference type="EMBL" id="EDM73557.1"/>
    </source>
</evidence>
<dbReference type="AlphaFoldDB" id="A6GKQ1"/>
<feature type="transmembrane region" description="Helical" evidence="1">
    <location>
        <begin position="193"/>
        <end position="215"/>
    </location>
</feature>
<dbReference type="Pfam" id="PF13795">
    <property type="entry name" value="HupE_UreJ_2"/>
    <property type="match status" value="1"/>
</dbReference>
<keyword evidence="1" id="KW-0812">Transmembrane</keyword>
<dbReference type="RefSeq" id="WP_006977287.1">
    <property type="nucleotide sequence ID" value="NZ_ABCS01000214.1"/>
</dbReference>
<feature type="transmembrane region" description="Helical" evidence="1">
    <location>
        <begin position="168"/>
        <end position="186"/>
    </location>
</feature>
<dbReference type="InterPro" id="IPR032809">
    <property type="entry name" value="Put_HupE_UreJ"/>
</dbReference>
<feature type="transmembrane region" description="Helical" evidence="1">
    <location>
        <begin position="221"/>
        <end position="240"/>
    </location>
</feature>
<name>A6GKQ1_9BACT</name>
<proteinExistence type="predicted"/>
<dbReference type="STRING" id="391625.PPSIR1_08506"/>
<protein>
    <recommendedName>
        <fullName evidence="4">HupE/UreJ family protein</fullName>
    </recommendedName>
</protein>
<keyword evidence="1" id="KW-0472">Membrane</keyword>
<keyword evidence="1" id="KW-1133">Transmembrane helix</keyword>
<organism evidence="2 3">
    <name type="scientific">Plesiocystis pacifica SIR-1</name>
    <dbReference type="NCBI Taxonomy" id="391625"/>
    <lineage>
        <taxon>Bacteria</taxon>
        <taxon>Pseudomonadati</taxon>
        <taxon>Myxococcota</taxon>
        <taxon>Polyangia</taxon>
        <taxon>Nannocystales</taxon>
        <taxon>Nannocystaceae</taxon>
        <taxon>Plesiocystis</taxon>
    </lineage>
</organism>
<dbReference type="Proteomes" id="UP000005801">
    <property type="component" value="Unassembled WGS sequence"/>
</dbReference>
<keyword evidence="3" id="KW-1185">Reference proteome</keyword>
<accession>A6GKQ1</accession>